<organism evidence="1 2">
    <name type="scientific">Yersinia similis</name>
    <dbReference type="NCBI Taxonomy" id="367190"/>
    <lineage>
        <taxon>Bacteria</taxon>
        <taxon>Pseudomonadati</taxon>
        <taxon>Pseudomonadota</taxon>
        <taxon>Gammaproteobacteria</taxon>
        <taxon>Enterobacterales</taxon>
        <taxon>Yersiniaceae</taxon>
        <taxon>Yersinia</taxon>
    </lineage>
</organism>
<proteinExistence type="predicted"/>
<dbReference type="AlphaFoldDB" id="A0A0T9RJH2"/>
<sequence>MADSHPNTINGYTMYCAAIAASQICGDIHPRTISTAAVQRSVIECAFAIHLDTARPCGGAIDRATGDHAIQLHTVAIIRQASDHGRSIIGQRPGDIDTGAIGGITAQCRIVEGVITTQCYATAFFTSRITVDGQQIIGTTAGKNDIFINNDTRAIDHITPHGAPLTAHYIGTDFNAFTLRTITYQCRIAKHTLAIDFNPAAVGRHAVDAAVFK</sequence>
<gene>
    <name evidence="1" type="ORF">ERS008667_03963</name>
</gene>
<evidence type="ECO:0000313" key="1">
    <source>
        <dbReference type="EMBL" id="CNI64264.1"/>
    </source>
</evidence>
<protein>
    <submittedName>
        <fullName evidence="1">Uncharacterized protein</fullName>
    </submittedName>
</protein>
<evidence type="ECO:0000313" key="2">
    <source>
        <dbReference type="Proteomes" id="UP000038204"/>
    </source>
</evidence>
<dbReference type="Proteomes" id="UP000038204">
    <property type="component" value="Unassembled WGS sequence"/>
</dbReference>
<reference evidence="1 2" key="1">
    <citation type="submission" date="2015-03" db="EMBL/GenBank/DDBJ databases">
        <authorList>
            <person name="Murphy D."/>
        </authorList>
    </citation>
    <scope>NUCLEOTIDE SEQUENCE [LARGE SCALE GENOMIC DNA]</scope>
    <source>
        <strain evidence="1 2">Y233</strain>
    </source>
</reference>
<dbReference type="EMBL" id="CQBK01000043">
    <property type="protein sequence ID" value="CNI64264.1"/>
    <property type="molecule type" value="Genomic_DNA"/>
</dbReference>
<name>A0A0T9RJH2_9GAMM</name>
<accession>A0A0T9RJH2</accession>